<gene>
    <name evidence="2" type="ORF">F8O03_00580</name>
</gene>
<comment type="caution">
    <text evidence="2">The sequence shown here is derived from an EMBL/GenBank/DDBJ whole genome shotgun (WGS) entry which is preliminary data.</text>
</comment>
<dbReference type="RefSeq" id="WP_151421938.1">
    <property type="nucleotide sequence ID" value="NZ_WBJX01000001.1"/>
</dbReference>
<feature type="transmembrane region" description="Helical" evidence="1">
    <location>
        <begin position="6"/>
        <end position="25"/>
    </location>
</feature>
<keyword evidence="1" id="KW-0472">Membrane</keyword>
<sequence>MIVFEFIAVALGVAAIAYLVVALVAPDRF</sequence>
<dbReference type="AlphaFoldDB" id="A0A7J5B483"/>
<dbReference type="InterPro" id="IPR011726">
    <property type="entry name" value="KdpF"/>
</dbReference>
<dbReference type="Proteomes" id="UP000490386">
    <property type="component" value="Unassembled WGS sequence"/>
</dbReference>
<dbReference type="Pfam" id="PF09604">
    <property type="entry name" value="Potass_KdpF"/>
    <property type="match status" value="1"/>
</dbReference>
<reference evidence="2 3" key="1">
    <citation type="submission" date="2019-09" db="EMBL/GenBank/DDBJ databases">
        <title>Phylogeny of genus Pseudoclavibacter and closely related genus.</title>
        <authorList>
            <person name="Li Y."/>
        </authorList>
    </citation>
    <scope>NUCLEOTIDE SEQUENCE [LARGE SCALE GENOMIC DNA]</scope>
    <source>
        <strain evidence="2 3">THG-MD12</strain>
    </source>
</reference>
<evidence type="ECO:0000256" key="1">
    <source>
        <dbReference type="SAM" id="Phobius"/>
    </source>
</evidence>
<dbReference type="EMBL" id="WBJX01000001">
    <property type="protein sequence ID" value="KAB1638887.1"/>
    <property type="molecule type" value="Genomic_DNA"/>
</dbReference>
<keyword evidence="3" id="KW-1185">Reference proteome</keyword>
<proteinExistence type="predicted"/>
<name>A0A7J5B483_9MICO</name>
<protein>
    <submittedName>
        <fullName evidence="2">Potassium-transporting ATPase subunit F</fullName>
    </submittedName>
</protein>
<evidence type="ECO:0000313" key="3">
    <source>
        <dbReference type="Proteomes" id="UP000490386"/>
    </source>
</evidence>
<evidence type="ECO:0000313" key="2">
    <source>
        <dbReference type="EMBL" id="KAB1638887.1"/>
    </source>
</evidence>
<dbReference type="GO" id="GO:0005886">
    <property type="term" value="C:plasma membrane"/>
    <property type="evidence" value="ECO:0007669"/>
    <property type="project" value="InterPro"/>
</dbReference>
<keyword evidence="1" id="KW-0812">Transmembrane</keyword>
<accession>A0A7J5B483</accession>
<keyword evidence="1" id="KW-1133">Transmembrane helix</keyword>
<dbReference type="GO" id="GO:0008556">
    <property type="term" value="F:P-type potassium transmembrane transporter activity"/>
    <property type="evidence" value="ECO:0007669"/>
    <property type="project" value="InterPro"/>
</dbReference>
<organism evidence="2 3">
    <name type="scientific">Pseudoclavibacter terrae</name>
    <dbReference type="NCBI Taxonomy" id="1530195"/>
    <lineage>
        <taxon>Bacteria</taxon>
        <taxon>Bacillati</taxon>
        <taxon>Actinomycetota</taxon>
        <taxon>Actinomycetes</taxon>
        <taxon>Micrococcales</taxon>
        <taxon>Microbacteriaceae</taxon>
        <taxon>Pseudoclavibacter</taxon>
    </lineage>
</organism>